<dbReference type="GO" id="GO:0004930">
    <property type="term" value="F:G protein-coupled receptor activity"/>
    <property type="evidence" value="ECO:0007669"/>
    <property type="project" value="UniProtKB-KW"/>
</dbReference>
<keyword evidence="12" id="KW-0732">Signal</keyword>
<feature type="signal peptide" evidence="12">
    <location>
        <begin position="1"/>
        <end position="23"/>
    </location>
</feature>
<dbReference type="PANTHER" id="PTHR24060">
    <property type="entry name" value="METABOTROPIC GLUTAMATE RECEPTOR"/>
    <property type="match status" value="1"/>
</dbReference>
<feature type="compositionally biased region" description="Basic residues" evidence="10">
    <location>
        <begin position="896"/>
        <end position="909"/>
    </location>
</feature>
<dbReference type="EMBL" id="CALNXJ010000032">
    <property type="protein sequence ID" value="CAH3138798.1"/>
    <property type="molecule type" value="Genomic_DNA"/>
</dbReference>
<feature type="compositionally biased region" description="Basic and acidic residues" evidence="10">
    <location>
        <begin position="881"/>
        <end position="892"/>
    </location>
</feature>
<dbReference type="PRINTS" id="PR00248">
    <property type="entry name" value="GPCRMGR"/>
</dbReference>
<feature type="transmembrane region" description="Helical" evidence="11">
    <location>
        <begin position="709"/>
        <end position="732"/>
    </location>
</feature>
<dbReference type="InterPro" id="IPR028082">
    <property type="entry name" value="Peripla_BP_I"/>
</dbReference>
<keyword evidence="3 11" id="KW-0812">Transmembrane</keyword>
<evidence type="ECO:0000256" key="4">
    <source>
        <dbReference type="ARBA" id="ARBA00022989"/>
    </source>
</evidence>
<dbReference type="AlphaFoldDB" id="A0AAU9X6Q7"/>
<dbReference type="PROSITE" id="PS50259">
    <property type="entry name" value="G_PROTEIN_RECEP_F3_4"/>
    <property type="match status" value="1"/>
</dbReference>
<evidence type="ECO:0000256" key="8">
    <source>
        <dbReference type="ARBA" id="ARBA00023180"/>
    </source>
</evidence>
<evidence type="ECO:0000259" key="13">
    <source>
        <dbReference type="PROSITE" id="PS50259"/>
    </source>
</evidence>
<keyword evidence="9" id="KW-0807">Transducer</keyword>
<dbReference type="InterPro" id="IPR050726">
    <property type="entry name" value="mGluR"/>
</dbReference>
<comment type="caution">
    <text evidence="14">The sequence shown here is derived from an EMBL/GenBank/DDBJ whole genome shotgun (WGS) entry which is preliminary data.</text>
</comment>
<feature type="transmembrane region" description="Helical" evidence="11">
    <location>
        <begin position="764"/>
        <end position="782"/>
    </location>
</feature>
<evidence type="ECO:0000256" key="3">
    <source>
        <dbReference type="ARBA" id="ARBA00022692"/>
    </source>
</evidence>
<gene>
    <name evidence="14" type="ORF">PMEA_00018609</name>
</gene>
<evidence type="ECO:0000256" key="2">
    <source>
        <dbReference type="ARBA" id="ARBA00022475"/>
    </source>
</evidence>
<dbReference type="Pfam" id="PF01094">
    <property type="entry name" value="ANF_receptor"/>
    <property type="match status" value="1"/>
</dbReference>
<organism evidence="14 15">
    <name type="scientific">Pocillopora meandrina</name>
    <dbReference type="NCBI Taxonomy" id="46732"/>
    <lineage>
        <taxon>Eukaryota</taxon>
        <taxon>Metazoa</taxon>
        <taxon>Cnidaria</taxon>
        <taxon>Anthozoa</taxon>
        <taxon>Hexacorallia</taxon>
        <taxon>Scleractinia</taxon>
        <taxon>Astrocoeniina</taxon>
        <taxon>Pocilloporidae</taxon>
        <taxon>Pocillopora</taxon>
    </lineage>
</organism>
<dbReference type="Gene3D" id="3.40.50.2300">
    <property type="match status" value="2"/>
</dbReference>
<feature type="chain" id="PRO_5043404058" description="G-protein coupled receptors family 3 profile domain-containing protein" evidence="12">
    <location>
        <begin position="24"/>
        <end position="909"/>
    </location>
</feature>
<protein>
    <recommendedName>
        <fullName evidence="13">G-protein coupled receptors family 3 profile domain-containing protein</fullName>
    </recommendedName>
</protein>
<dbReference type="Pfam" id="PF07562">
    <property type="entry name" value="NCD3G"/>
    <property type="match status" value="1"/>
</dbReference>
<feature type="transmembrane region" description="Helical" evidence="11">
    <location>
        <begin position="820"/>
        <end position="844"/>
    </location>
</feature>
<feature type="transmembrane region" description="Helical" evidence="11">
    <location>
        <begin position="794"/>
        <end position="814"/>
    </location>
</feature>
<dbReference type="Proteomes" id="UP001159428">
    <property type="component" value="Unassembled WGS sequence"/>
</dbReference>
<feature type="transmembrane region" description="Helical" evidence="11">
    <location>
        <begin position="600"/>
        <end position="624"/>
    </location>
</feature>
<dbReference type="InterPro" id="IPR011500">
    <property type="entry name" value="GPCR_3_9-Cys_dom"/>
</dbReference>
<evidence type="ECO:0000256" key="1">
    <source>
        <dbReference type="ARBA" id="ARBA00004651"/>
    </source>
</evidence>
<keyword evidence="4 11" id="KW-1133">Transmembrane helix</keyword>
<dbReference type="CDD" id="cd13953">
    <property type="entry name" value="7tm_classC_mGluR-like"/>
    <property type="match status" value="1"/>
</dbReference>
<evidence type="ECO:0000313" key="14">
    <source>
        <dbReference type="EMBL" id="CAH3138798.1"/>
    </source>
</evidence>
<evidence type="ECO:0000256" key="12">
    <source>
        <dbReference type="SAM" id="SignalP"/>
    </source>
</evidence>
<evidence type="ECO:0000256" key="5">
    <source>
        <dbReference type="ARBA" id="ARBA00023040"/>
    </source>
</evidence>
<evidence type="ECO:0000313" key="15">
    <source>
        <dbReference type="Proteomes" id="UP001159428"/>
    </source>
</evidence>
<sequence length="909" mass="102329">MAGFSRLVFAFCLLYVIYPLTNLQETIDRIFKNGDVIIGSLLAAHQENSEEGCRNVHLVGIIRVEAAIFTIEQINKNVNILPNVQLGYDIRDHCMDRAKAMEHTYDFSTHIHFLEIVEDSNGHPVGNSSACAQCSISKRNTTLPIAAIVGPYGSRNSLQVAGLLQVVNIPAISPSATSAELSWSFYKKFLRTVPPDGFQARAMADLIEHFSWKYVAVIAVEHSYGLYGFRALEQESFRRQTFCIGLVEYITPTQYDSQLKPVIAKLKRAENIKVIILWIGATHAKDLAKEAHSQNLIGKVWIMSDSLATKTPEYLGNDLMSLGIYLGIQPKQFQDRNFEEYLKYLTTKTSYERRNINPWFDIIWRKEFNCSTNNNIQGYTRCQDNLTITDEVFSKMSDDFIPYQIDAIYAVAHALDMIYKCKTPLGLLPNGACPQTKPFVRSSDVFLYLRNVSFQGITGRIGFDENGDPLQAVYDFVSFQRNIDGNYVKMKIGFWEAKGNPMLEINGSLIKWSNGNSTLNSQTSEIPKSICLEPCPPGTRQTTTVSCCWQCIECPDGAVNARKGSPNCTKCSGTQKSNKNRTTCVDLPIENLHWNSMTGIIFAIFTILGFVFTFLTTVLFMRHYHTPVVKAANRDLSFILLSDIAAGFVLPLLTISQPSPAICAVIEPWRYITSSLSVSVLLVKTMKLLRAFQITYVARWLKKSSANSLGQFVSVISLNSIQVIFAIIWGAVDPPFTKTEIEKGQFIIITCIPYRTSLGQFMEIAMLTYLLFICLVCAFYAFKARTLPENFNEARCIGFAMYILLLSWIAFFPVQTSLGGWYVAVVSCSTALVNSYALLACIFAPKLFIILRHPEQNTPEFLRHELRTANSIKPSTSSHHSSREKALKKETVKSPFRQKRHCSTRRSSL</sequence>
<dbReference type="InterPro" id="IPR001828">
    <property type="entry name" value="ANF_lig-bd_rcpt"/>
</dbReference>
<comment type="subcellular location">
    <subcellularLocation>
        <location evidence="1">Cell membrane</location>
        <topology evidence="1">Multi-pass membrane protein</topology>
    </subcellularLocation>
</comment>
<dbReference type="InterPro" id="IPR017978">
    <property type="entry name" value="GPCR_3_C"/>
</dbReference>
<keyword evidence="2" id="KW-1003">Cell membrane</keyword>
<feature type="domain" description="G-protein coupled receptors family 3 profile" evidence="13">
    <location>
        <begin position="598"/>
        <end position="866"/>
    </location>
</feature>
<evidence type="ECO:0000256" key="7">
    <source>
        <dbReference type="ARBA" id="ARBA00023170"/>
    </source>
</evidence>
<dbReference type="FunFam" id="2.10.50.30:FF:000005">
    <property type="entry name" value="Metabotropic glutamate receptor"/>
    <property type="match status" value="1"/>
</dbReference>
<proteinExistence type="predicted"/>
<name>A0AAU9X6Q7_9CNID</name>
<dbReference type="SUPFAM" id="SSF53822">
    <property type="entry name" value="Periplasmic binding protein-like I"/>
    <property type="match status" value="1"/>
</dbReference>
<keyword evidence="6 11" id="KW-0472">Membrane</keyword>
<dbReference type="GO" id="GO:0005886">
    <property type="term" value="C:plasma membrane"/>
    <property type="evidence" value="ECO:0007669"/>
    <property type="project" value="UniProtKB-SubCell"/>
</dbReference>
<dbReference type="Pfam" id="PF00003">
    <property type="entry name" value="7tm_3"/>
    <property type="match status" value="1"/>
</dbReference>
<dbReference type="Gene3D" id="2.10.50.30">
    <property type="entry name" value="GPCR, family 3, nine cysteines domain"/>
    <property type="match status" value="1"/>
</dbReference>
<evidence type="ECO:0000256" key="11">
    <source>
        <dbReference type="SAM" id="Phobius"/>
    </source>
</evidence>
<accession>A0AAU9X6Q7</accession>
<keyword evidence="5" id="KW-0297">G-protein coupled receptor</keyword>
<keyword evidence="7" id="KW-0675">Receptor</keyword>
<dbReference type="InterPro" id="IPR038550">
    <property type="entry name" value="GPCR_3_9-Cys_sf"/>
</dbReference>
<keyword evidence="15" id="KW-1185">Reference proteome</keyword>
<evidence type="ECO:0000256" key="10">
    <source>
        <dbReference type="SAM" id="MobiDB-lite"/>
    </source>
</evidence>
<evidence type="ECO:0000256" key="6">
    <source>
        <dbReference type="ARBA" id="ARBA00023136"/>
    </source>
</evidence>
<keyword evidence="8" id="KW-0325">Glycoprotein</keyword>
<evidence type="ECO:0000256" key="9">
    <source>
        <dbReference type="ARBA" id="ARBA00023224"/>
    </source>
</evidence>
<reference evidence="14 15" key="1">
    <citation type="submission" date="2022-05" db="EMBL/GenBank/DDBJ databases">
        <authorList>
            <consortium name="Genoscope - CEA"/>
            <person name="William W."/>
        </authorList>
    </citation>
    <scope>NUCLEOTIDE SEQUENCE [LARGE SCALE GENOMIC DNA]</scope>
</reference>
<dbReference type="InterPro" id="IPR000337">
    <property type="entry name" value="GPCR_3"/>
</dbReference>
<feature type="region of interest" description="Disordered" evidence="10">
    <location>
        <begin position="872"/>
        <end position="909"/>
    </location>
</feature>